<proteinExistence type="predicted"/>
<gene>
    <name evidence="1" type="ORF">ALMOND_2B035102</name>
</gene>
<dbReference type="SUPFAM" id="SSF52058">
    <property type="entry name" value="L domain-like"/>
    <property type="match status" value="1"/>
</dbReference>
<sequence length="390" mass="44496">FLSELKCLHLSHSACLKQLPNFSRLPNLEELILRGCKRLLWDRYSMMRWLDKLKLLDLGYCNLTEHKVVNELCFLRSLKILRLDGNGFDWLPWLSSLSELEELTLNDCKNLRRISDLPKTLKFLKANYCTALESIKYFPKRLSMRELDLKDCRKLKDISDLGALLHSTETIHMEGCTNLSARFKEGVLKEWATSGGGGVFFSGNDIPSWFTAVVNENEIVYIDVPNCGIGALTVCVIYSSDDSDSSGKLYLTVANRTQRTAFSIFPMTVSGVTPHEDYLWLGRIPNNVLNLKGGDKVHARAEFLREEGKKHLKLKKTGLCLEESVSIHAGKVHEMEWESKPYTYPDTDDDAWPSKPSHNLVRKTTRLSVKEVNLQLQGNLMPQKGKRRSE</sequence>
<evidence type="ECO:0000313" key="2">
    <source>
        <dbReference type="Proteomes" id="UP000327085"/>
    </source>
</evidence>
<evidence type="ECO:0008006" key="3">
    <source>
        <dbReference type="Google" id="ProtNLM"/>
    </source>
</evidence>
<protein>
    <recommendedName>
        <fullName evidence="3">Disease resistance protein TIR-NBS-LRR class family</fullName>
    </recommendedName>
</protein>
<accession>A0A5E4EVA6</accession>
<dbReference type="AlphaFoldDB" id="A0A5E4EVA6"/>
<dbReference type="InterPro" id="IPR050715">
    <property type="entry name" value="LRR-SigEffector_domain"/>
</dbReference>
<name>A0A5E4EVA6_PRUDU</name>
<dbReference type="Gene3D" id="3.80.10.10">
    <property type="entry name" value="Ribonuclease Inhibitor"/>
    <property type="match status" value="1"/>
</dbReference>
<dbReference type="Proteomes" id="UP000327085">
    <property type="component" value="Chromosome 1"/>
</dbReference>
<dbReference type="PANTHER" id="PTHR45752">
    <property type="entry name" value="LEUCINE-RICH REPEAT-CONTAINING"/>
    <property type="match status" value="1"/>
</dbReference>
<dbReference type="Gramene" id="VVA19697">
    <property type="protein sequence ID" value="VVA19697"/>
    <property type="gene ID" value="Prudul26B035102"/>
</dbReference>
<dbReference type="EMBL" id="CABIKO010000038">
    <property type="protein sequence ID" value="VVA19697.1"/>
    <property type="molecule type" value="Genomic_DNA"/>
</dbReference>
<dbReference type="PANTHER" id="PTHR45752:SF136">
    <property type="entry name" value="MBD DOMAIN-CONTAINING PROTEIN"/>
    <property type="match status" value="1"/>
</dbReference>
<reference evidence="2" key="1">
    <citation type="journal article" date="2020" name="Plant J.">
        <title>Transposons played a major role in the diversification between the closely related almond and peach genomes: results from the almond genome sequence.</title>
        <authorList>
            <person name="Alioto T."/>
            <person name="Alexiou K.G."/>
            <person name="Bardil A."/>
            <person name="Barteri F."/>
            <person name="Castanera R."/>
            <person name="Cruz F."/>
            <person name="Dhingra A."/>
            <person name="Duval H."/>
            <person name="Fernandez I Marti A."/>
            <person name="Frias L."/>
            <person name="Galan B."/>
            <person name="Garcia J.L."/>
            <person name="Howad W."/>
            <person name="Gomez-Garrido J."/>
            <person name="Gut M."/>
            <person name="Julca I."/>
            <person name="Morata J."/>
            <person name="Puigdomenech P."/>
            <person name="Ribeca P."/>
            <person name="Rubio Cabetas M.J."/>
            <person name="Vlasova A."/>
            <person name="Wirthensohn M."/>
            <person name="Garcia-Mas J."/>
            <person name="Gabaldon T."/>
            <person name="Casacuberta J.M."/>
            <person name="Arus P."/>
        </authorList>
    </citation>
    <scope>NUCLEOTIDE SEQUENCE [LARGE SCALE GENOMIC DNA]</scope>
    <source>
        <strain evidence="2">cv. Texas</strain>
    </source>
</reference>
<organism evidence="1 2">
    <name type="scientific">Prunus dulcis</name>
    <name type="common">Almond</name>
    <name type="synonym">Amygdalus dulcis</name>
    <dbReference type="NCBI Taxonomy" id="3755"/>
    <lineage>
        <taxon>Eukaryota</taxon>
        <taxon>Viridiplantae</taxon>
        <taxon>Streptophyta</taxon>
        <taxon>Embryophyta</taxon>
        <taxon>Tracheophyta</taxon>
        <taxon>Spermatophyta</taxon>
        <taxon>Magnoliopsida</taxon>
        <taxon>eudicotyledons</taxon>
        <taxon>Gunneridae</taxon>
        <taxon>Pentapetalae</taxon>
        <taxon>rosids</taxon>
        <taxon>fabids</taxon>
        <taxon>Rosales</taxon>
        <taxon>Rosaceae</taxon>
        <taxon>Amygdaloideae</taxon>
        <taxon>Amygdaleae</taxon>
        <taxon>Prunus</taxon>
    </lineage>
</organism>
<evidence type="ECO:0000313" key="1">
    <source>
        <dbReference type="EMBL" id="VVA19697.1"/>
    </source>
</evidence>
<feature type="non-terminal residue" evidence="1">
    <location>
        <position position="1"/>
    </location>
</feature>
<dbReference type="InParanoid" id="A0A5E4EVA6"/>
<dbReference type="InterPro" id="IPR032675">
    <property type="entry name" value="LRR_dom_sf"/>
</dbReference>